<dbReference type="EMBL" id="CP065938">
    <property type="protein sequence ID" value="UWX05437.1"/>
    <property type="molecule type" value="Genomic_DNA"/>
</dbReference>
<accession>A0ABY5Y141</accession>
<dbReference type="Gene3D" id="3.40.720.10">
    <property type="entry name" value="Alkaline Phosphatase, subunit A"/>
    <property type="match status" value="1"/>
</dbReference>
<dbReference type="SUPFAM" id="SSF53649">
    <property type="entry name" value="Alkaline phosphatase-like"/>
    <property type="match status" value="1"/>
</dbReference>
<protein>
    <submittedName>
        <fullName evidence="1">Uncharacterized protein</fullName>
    </submittedName>
</protein>
<proteinExistence type="predicted"/>
<sequence>MAEKKAIIIFSNAVAFDADSKFGKKCATFAQADANGLETLVAGYGKSIASCDEAVKALEAGEACVYTKDGNIDVILENVDRRTLVVVVSDKGAAFWGHGVNNKAGAVNRAVNAQDIYVTIANITDLPITAECTGAILYQMMKDPNLKISEINKLKEAISRMESVIARDNREPWDKHDCA</sequence>
<dbReference type="InterPro" id="IPR017850">
    <property type="entry name" value="Alkaline_phosphatase_core_sf"/>
</dbReference>
<dbReference type="RefSeq" id="WP_334315014.1">
    <property type="nucleotide sequence ID" value="NZ_CP065938.1"/>
</dbReference>
<name>A0ABY5Y141_9BACT</name>
<organism evidence="1 2">
    <name type="scientific">Taurinivorans muris</name>
    <dbReference type="NCBI Taxonomy" id="2787751"/>
    <lineage>
        <taxon>Bacteria</taxon>
        <taxon>Pseudomonadati</taxon>
        <taxon>Thermodesulfobacteriota</taxon>
        <taxon>Desulfovibrionia</taxon>
        <taxon>Desulfovibrionales</taxon>
        <taxon>Desulfovibrionaceae</taxon>
        <taxon>Taurinivorans</taxon>
    </lineage>
</organism>
<keyword evidence="2" id="KW-1185">Reference proteome</keyword>
<evidence type="ECO:0000313" key="1">
    <source>
        <dbReference type="EMBL" id="UWX05437.1"/>
    </source>
</evidence>
<dbReference type="Proteomes" id="UP001058120">
    <property type="component" value="Chromosome"/>
</dbReference>
<gene>
    <name evidence="1" type="ORF">JBF11_08290</name>
</gene>
<evidence type="ECO:0000313" key="2">
    <source>
        <dbReference type="Proteomes" id="UP001058120"/>
    </source>
</evidence>
<reference evidence="1" key="1">
    <citation type="submission" date="2020-12" db="EMBL/GenBank/DDBJ databases">
        <title>Taurinivorans muris gen. nov., sp. nov., fundamental and realized metabolic niche of a ubiquitous sulfidogenic bacterium in the murine intestine.</title>
        <authorList>
            <person name="Ye H."/>
            <person name="Hanson B.T."/>
            <person name="Loy A."/>
        </authorList>
    </citation>
    <scope>NUCLEOTIDE SEQUENCE</scope>
    <source>
        <strain evidence="1">LT0009</strain>
    </source>
</reference>